<accession>A0A1A0HCL5</accession>
<evidence type="ECO:0000313" key="3">
    <source>
        <dbReference type="Proteomes" id="UP000092555"/>
    </source>
</evidence>
<protein>
    <submittedName>
        <fullName evidence="2">Uncharacterized protein</fullName>
    </submittedName>
</protein>
<dbReference type="OrthoDB" id="4010961at2759"/>
<gene>
    <name evidence="2" type="ORF">METBIDRAFT_41305</name>
</gene>
<evidence type="ECO:0000313" key="2">
    <source>
        <dbReference type="EMBL" id="OBA21632.1"/>
    </source>
</evidence>
<dbReference type="EMBL" id="LXTC01000003">
    <property type="protein sequence ID" value="OBA21632.1"/>
    <property type="molecule type" value="Genomic_DNA"/>
</dbReference>
<organism evidence="2 3">
    <name type="scientific">Metschnikowia bicuspidata var. bicuspidata NRRL YB-4993</name>
    <dbReference type="NCBI Taxonomy" id="869754"/>
    <lineage>
        <taxon>Eukaryota</taxon>
        <taxon>Fungi</taxon>
        <taxon>Dikarya</taxon>
        <taxon>Ascomycota</taxon>
        <taxon>Saccharomycotina</taxon>
        <taxon>Pichiomycetes</taxon>
        <taxon>Metschnikowiaceae</taxon>
        <taxon>Metschnikowia</taxon>
    </lineage>
</organism>
<dbReference type="Proteomes" id="UP000092555">
    <property type="component" value="Unassembled WGS sequence"/>
</dbReference>
<proteinExistence type="predicted"/>
<name>A0A1A0HCL5_9ASCO</name>
<keyword evidence="1" id="KW-0472">Membrane</keyword>
<feature type="transmembrane region" description="Helical" evidence="1">
    <location>
        <begin position="41"/>
        <end position="61"/>
    </location>
</feature>
<dbReference type="AlphaFoldDB" id="A0A1A0HCL5"/>
<reference evidence="2 3" key="1">
    <citation type="submission" date="2016-05" db="EMBL/GenBank/DDBJ databases">
        <title>Comparative genomics of biotechnologically important yeasts.</title>
        <authorList>
            <consortium name="DOE Joint Genome Institute"/>
            <person name="Riley R."/>
            <person name="Haridas S."/>
            <person name="Wolfe K.H."/>
            <person name="Lopes M.R."/>
            <person name="Hittinger C.T."/>
            <person name="Goker M."/>
            <person name="Salamov A."/>
            <person name="Wisecaver J."/>
            <person name="Long T.M."/>
            <person name="Aerts A.L."/>
            <person name="Barry K."/>
            <person name="Choi C."/>
            <person name="Clum A."/>
            <person name="Coughlan A.Y."/>
            <person name="Deshpande S."/>
            <person name="Douglass A.P."/>
            <person name="Hanson S.J."/>
            <person name="Klenk H.-P."/>
            <person name="LaButti K."/>
            <person name="Lapidus A."/>
            <person name="Lindquist E."/>
            <person name="Lipzen A."/>
            <person name="Meier-kolthoff J.P."/>
            <person name="Ohm R.A."/>
            <person name="Otillar R.P."/>
            <person name="Pangilinan J."/>
            <person name="Peng Y."/>
            <person name="Rokas A."/>
            <person name="Rosa C.A."/>
            <person name="Scheuner C."/>
            <person name="Sibirny A.A."/>
            <person name="Slot J.C."/>
            <person name="Stielow J.B."/>
            <person name="Sun H."/>
            <person name="Kurtzman C.P."/>
            <person name="Blackwell M."/>
            <person name="Grigoriev I.V."/>
            <person name="Jeffries T.W."/>
        </authorList>
    </citation>
    <scope>NUCLEOTIDE SEQUENCE [LARGE SCALE GENOMIC DNA]</scope>
    <source>
        <strain evidence="2 3">NRRL YB-4993</strain>
    </source>
</reference>
<keyword evidence="3" id="KW-1185">Reference proteome</keyword>
<sequence>MLKHSPCGRGRQAASPMQARQLTLSPGAAGALRGYGTIVNIFAGVYFGGLVACASSLYFLYKDADSRQEIPFLLSLEDQILTVKAIGKDDVLKSPRHAVKHYRRLLLNMAKAETPGLQFDETLPDGTINYAVPLLPADVLVQPKHAELSNFYIDMVLRYSKALLAKNQPDTSVAILKAVIDNDDIFYRIGDAERMGQCCRVLSAVCPSAEDKVAYLQRSIHMLQQRFGSILLDLQYLLQDRTTISNELVLSLNALAFAYALQAQAAPRRQRPVFLTRSLNIYLANLKAVSAVREKLARGEITQAAVPLFDCQPANVEATEAEIKAHVAEILWAKGYQKQAVAWAEELVQATFYDKGNNARVSKVVSDTLDDLIVMYGKLKNPAAQERCRQAKSEVAVLEYDENSWYTSVIQKFTKVIYYKGPLGIIEKGLKERFGPEQPLPELEEFEEEDQE</sequence>
<keyword evidence="1" id="KW-0812">Transmembrane</keyword>
<dbReference type="RefSeq" id="XP_018712142.1">
    <property type="nucleotide sequence ID" value="XM_018857381.1"/>
</dbReference>
<dbReference type="GeneID" id="30030357"/>
<evidence type="ECO:0000256" key="1">
    <source>
        <dbReference type="SAM" id="Phobius"/>
    </source>
</evidence>
<keyword evidence="1" id="KW-1133">Transmembrane helix</keyword>
<comment type="caution">
    <text evidence="2">The sequence shown here is derived from an EMBL/GenBank/DDBJ whole genome shotgun (WGS) entry which is preliminary data.</text>
</comment>